<dbReference type="PANTHER" id="PTHR30514:SF18">
    <property type="entry name" value="RPIR-FAMILY TRANSCRIPTIONAL REGULATOR"/>
    <property type="match status" value="1"/>
</dbReference>
<dbReference type="Gene3D" id="3.40.50.10490">
    <property type="entry name" value="Glucose-6-phosphate isomerase like protein, domain 1"/>
    <property type="match status" value="1"/>
</dbReference>
<dbReference type="PROSITE" id="PS51071">
    <property type="entry name" value="HTH_RPIR"/>
    <property type="match status" value="1"/>
</dbReference>
<dbReference type="GO" id="GO:0003700">
    <property type="term" value="F:DNA-binding transcription factor activity"/>
    <property type="evidence" value="ECO:0007669"/>
    <property type="project" value="InterPro"/>
</dbReference>
<dbReference type="Proteomes" id="UP001156601">
    <property type="component" value="Unassembled WGS sequence"/>
</dbReference>
<dbReference type="Gene3D" id="1.10.10.10">
    <property type="entry name" value="Winged helix-like DNA-binding domain superfamily/Winged helix DNA-binding domain"/>
    <property type="match status" value="1"/>
</dbReference>
<proteinExistence type="predicted"/>
<organism evidence="2 3">
    <name type="scientific">Agaribacter marinus</name>
    <dbReference type="NCBI Taxonomy" id="1431249"/>
    <lineage>
        <taxon>Bacteria</taxon>
        <taxon>Pseudomonadati</taxon>
        <taxon>Pseudomonadota</taxon>
        <taxon>Gammaproteobacteria</taxon>
        <taxon>Alteromonadales</taxon>
        <taxon>Alteromonadaceae</taxon>
        <taxon>Agaribacter</taxon>
    </lineage>
</organism>
<comment type="caution">
    <text evidence="2">The sequence shown here is derived from an EMBL/GenBank/DDBJ whole genome shotgun (WGS) entry which is preliminary data.</text>
</comment>
<dbReference type="InterPro" id="IPR047640">
    <property type="entry name" value="RpiR-like"/>
</dbReference>
<evidence type="ECO:0000259" key="1">
    <source>
        <dbReference type="PROSITE" id="PS51071"/>
    </source>
</evidence>
<feature type="domain" description="HTH rpiR-type" evidence="1">
    <location>
        <begin position="5"/>
        <end position="81"/>
    </location>
</feature>
<dbReference type="GO" id="GO:0097367">
    <property type="term" value="F:carbohydrate derivative binding"/>
    <property type="evidence" value="ECO:0007669"/>
    <property type="project" value="InterPro"/>
</dbReference>
<dbReference type="InterPro" id="IPR001347">
    <property type="entry name" value="SIS_dom"/>
</dbReference>
<reference evidence="2" key="2">
    <citation type="submission" date="2023-01" db="EMBL/GenBank/DDBJ databases">
        <title>Draft genome sequence of Agaribacter marinus strain NBRC 110023.</title>
        <authorList>
            <person name="Sun Q."/>
            <person name="Mori K."/>
        </authorList>
    </citation>
    <scope>NUCLEOTIDE SEQUENCE</scope>
    <source>
        <strain evidence="2">NBRC 110023</strain>
    </source>
</reference>
<dbReference type="GO" id="GO:1901135">
    <property type="term" value="P:carbohydrate derivative metabolic process"/>
    <property type="evidence" value="ECO:0007669"/>
    <property type="project" value="InterPro"/>
</dbReference>
<accession>A0AA37SV54</accession>
<dbReference type="Pfam" id="PF01380">
    <property type="entry name" value="SIS"/>
    <property type="match status" value="1"/>
</dbReference>
<dbReference type="RefSeq" id="WP_284216163.1">
    <property type="nucleotide sequence ID" value="NZ_BSOT01000005.1"/>
</dbReference>
<dbReference type="EMBL" id="BSOT01000005">
    <property type="protein sequence ID" value="GLR69852.1"/>
    <property type="molecule type" value="Genomic_DNA"/>
</dbReference>
<dbReference type="InterPro" id="IPR046348">
    <property type="entry name" value="SIS_dom_sf"/>
</dbReference>
<reference evidence="2" key="1">
    <citation type="journal article" date="2014" name="Int. J. Syst. Evol. Microbiol.">
        <title>Complete genome sequence of Corynebacterium casei LMG S-19264T (=DSM 44701T), isolated from a smear-ripened cheese.</title>
        <authorList>
            <consortium name="US DOE Joint Genome Institute (JGI-PGF)"/>
            <person name="Walter F."/>
            <person name="Albersmeier A."/>
            <person name="Kalinowski J."/>
            <person name="Ruckert C."/>
        </authorList>
    </citation>
    <scope>NUCLEOTIDE SEQUENCE</scope>
    <source>
        <strain evidence="2">NBRC 110023</strain>
    </source>
</reference>
<dbReference type="SUPFAM" id="SSF53697">
    <property type="entry name" value="SIS domain"/>
    <property type="match status" value="1"/>
</dbReference>
<name>A0AA37SV54_9ALTE</name>
<evidence type="ECO:0000313" key="2">
    <source>
        <dbReference type="EMBL" id="GLR69852.1"/>
    </source>
</evidence>
<dbReference type="SUPFAM" id="SSF46689">
    <property type="entry name" value="Homeodomain-like"/>
    <property type="match status" value="1"/>
</dbReference>
<keyword evidence="3" id="KW-1185">Reference proteome</keyword>
<dbReference type="PANTHER" id="PTHR30514">
    <property type="entry name" value="GLUCOKINASE"/>
    <property type="match status" value="1"/>
</dbReference>
<dbReference type="AlphaFoldDB" id="A0AA37SV54"/>
<protein>
    <submittedName>
        <fullName evidence="2">RpiR family transcriptional regulator</fullName>
    </submittedName>
</protein>
<dbReference type="InterPro" id="IPR000281">
    <property type="entry name" value="HTH_RpiR"/>
</dbReference>
<dbReference type="GO" id="GO:0003677">
    <property type="term" value="F:DNA binding"/>
    <property type="evidence" value="ECO:0007669"/>
    <property type="project" value="InterPro"/>
</dbReference>
<dbReference type="InterPro" id="IPR036388">
    <property type="entry name" value="WH-like_DNA-bd_sf"/>
</dbReference>
<gene>
    <name evidence="2" type="ORF">GCM10007852_07600</name>
</gene>
<dbReference type="InterPro" id="IPR009057">
    <property type="entry name" value="Homeodomain-like_sf"/>
</dbReference>
<sequence>MPKSTSINKLIEKQYASLSPNARNIANFIQQNPLAVITMSVADIAAASKTSKATVSRFFRQLGYESHQDAKSTMLQKRDKGFPVAQAGNKNDSFSQEIANLESSFQGLSDNEIDDVARKISSAKRVIIFGYRNSYPMAINFRQQLKQLRENVFLLPQPGQTISEDVVGFTNDDFIILLGFRRRPRIFPKLVEQLNGKTTLLLADPSGQVFNQQVSHLFVCQLGQSQPFDSYAAPMAVISLICNRVFKYCAGEGQQRAAAISDLYNEFDELS</sequence>
<evidence type="ECO:0000313" key="3">
    <source>
        <dbReference type="Proteomes" id="UP001156601"/>
    </source>
</evidence>
<dbReference type="Pfam" id="PF01418">
    <property type="entry name" value="HTH_6"/>
    <property type="match status" value="1"/>
</dbReference>